<proteinExistence type="predicted"/>
<organism evidence="1 2">
    <name type="scientific">Flavobacterium arundinis</name>
    <dbReference type="NCBI Taxonomy" id="3139143"/>
    <lineage>
        <taxon>Bacteria</taxon>
        <taxon>Pseudomonadati</taxon>
        <taxon>Bacteroidota</taxon>
        <taxon>Flavobacteriia</taxon>
        <taxon>Flavobacteriales</taxon>
        <taxon>Flavobacteriaceae</taxon>
        <taxon>Flavobacterium</taxon>
    </lineage>
</organism>
<dbReference type="Pfam" id="PF09954">
    <property type="entry name" value="DUF2188"/>
    <property type="match status" value="1"/>
</dbReference>
<protein>
    <submittedName>
        <fullName evidence="1">DUF2188 domain-containing protein</fullName>
    </submittedName>
</protein>
<evidence type="ECO:0000313" key="2">
    <source>
        <dbReference type="Proteomes" id="UP001464555"/>
    </source>
</evidence>
<dbReference type="RefSeq" id="WP_341698567.1">
    <property type="nucleotide sequence ID" value="NZ_JBBYHR010000013.1"/>
</dbReference>
<reference evidence="1 2" key="1">
    <citation type="submission" date="2024-04" db="EMBL/GenBank/DDBJ databases">
        <title>Flavobacterium sp. DGU11 16S ribosomal RNA gene Genome sequencing and assembly.</title>
        <authorList>
            <person name="Park S."/>
        </authorList>
    </citation>
    <scope>NUCLEOTIDE SEQUENCE [LARGE SCALE GENOMIC DNA]</scope>
    <source>
        <strain evidence="1 2">DGU11</strain>
    </source>
</reference>
<comment type="caution">
    <text evidence="1">The sequence shown here is derived from an EMBL/GenBank/DDBJ whole genome shotgun (WGS) entry which is preliminary data.</text>
</comment>
<dbReference type="EMBL" id="JBBYHR010000013">
    <property type="protein sequence ID" value="MEL1246271.1"/>
    <property type="molecule type" value="Genomic_DNA"/>
</dbReference>
<dbReference type="InterPro" id="IPR018691">
    <property type="entry name" value="DUF2188"/>
</dbReference>
<gene>
    <name evidence="1" type="ORF">AAEO56_18500</name>
</gene>
<name>A0ABU9I1H2_9FLAO</name>
<evidence type="ECO:0000313" key="1">
    <source>
        <dbReference type="EMBL" id="MEL1246271.1"/>
    </source>
</evidence>
<dbReference type="Proteomes" id="UP001464555">
    <property type="component" value="Unassembled WGS sequence"/>
</dbReference>
<keyword evidence="2" id="KW-1185">Reference proteome</keyword>
<sequence>MERIYHVRKNGHGWKSILENAGRTLVTGENKNEVVDRTIAMAKSHAKSSVIIYKVDGTVHEERHFPKVA</sequence>
<accession>A0ABU9I1H2</accession>